<organism evidence="2">
    <name type="scientific">Serpula lacrymans var. lacrymans (strain S7.3)</name>
    <name type="common">Dry rot fungus</name>
    <dbReference type="NCBI Taxonomy" id="936435"/>
    <lineage>
        <taxon>Eukaryota</taxon>
        <taxon>Fungi</taxon>
        <taxon>Dikarya</taxon>
        <taxon>Basidiomycota</taxon>
        <taxon>Agaricomycotina</taxon>
        <taxon>Agaricomycetes</taxon>
        <taxon>Agaricomycetidae</taxon>
        <taxon>Boletales</taxon>
        <taxon>Coniophorineae</taxon>
        <taxon>Serpulaceae</taxon>
        <taxon>Serpula</taxon>
    </lineage>
</organism>
<dbReference type="EMBL" id="GL945484">
    <property type="protein sequence ID" value="EGN96152.1"/>
    <property type="molecule type" value="Genomic_DNA"/>
</dbReference>
<gene>
    <name evidence="1" type="ORF">SERLA73DRAFT_154568</name>
</gene>
<dbReference type="HOGENOM" id="CLU_1679012_0_0_1"/>
<protein>
    <submittedName>
        <fullName evidence="1">Uncharacterized protein</fullName>
    </submittedName>
</protein>
<proteinExistence type="predicted"/>
<dbReference type="Proteomes" id="UP000008063">
    <property type="component" value="Unassembled WGS sequence"/>
</dbReference>
<dbReference type="AlphaFoldDB" id="F8Q6B4"/>
<name>F8Q6B4_SERL3</name>
<evidence type="ECO:0000313" key="1">
    <source>
        <dbReference type="EMBL" id="EGN96152.1"/>
    </source>
</evidence>
<evidence type="ECO:0000313" key="2">
    <source>
        <dbReference type="Proteomes" id="UP000008063"/>
    </source>
</evidence>
<keyword evidence="2" id="KW-1185">Reference proteome</keyword>
<dbReference type="InParanoid" id="F8Q6B4"/>
<reference evidence="2" key="1">
    <citation type="journal article" date="2011" name="Science">
        <title>The plant cell wall-decomposing machinery underlies the functional diversity of forest fungi.</title>
        <authorList>
            <person name="Eastwood D.C."/>
            <person name="Floudas D."/>
            <person name="Binder M."/>
            <person name="Majcherczyk A."/>
            <person name="Schneider P."/>
            <person name="Aerts A."/>
            <person name="Asiegbu F.O."/>
            <person name="Baker S.E."/>
            <person name="Barry K."/>
            <person name="Bendiksby M."/>
            <person name="Blumentritt M."/>
            <person name="Coutinho P.M."/>
            <person name="Cullen D."/>
            <person name="de Vries R.P."/>
            <person name="Gathman A."/>
            <person name="Goodell B."/>
            <person name="Henrissat B."/>
            <person name="Ihrmark K."/>
            <person name="Kauserud H."/>
            <person name="Kohler A."/>
            <person name="LaButti K."/>
            <person name="Lapidus A."/>
            <person name="Lavin J.L."/>
            <person name="Lee Y.-H."/>
            <person name="Lindquist E."/>
            <person name="Lilly W."/>
            <person name="Lucas S."/>
            <person name="Morin E."/>
            <person name="Murat C."/>
            <person name="Oguiza J.A."/>
            <person name="Park J."/>
            <person name="Pisabarro A.G."/>
            <person name="Riley R."/>
            <person name="Rosling A."/>
            <person name="Salamov A."/>
            <person name="Schmidt O."/>
            <person name="Schmutz J."/>
            <person name="Skrede I."/>
            <person name="Stenlid J."/>
            <person name="Wiebenga A."/>
            <person name="Xie X."/>
            <person name="Kuees U."/>
            <person name="Hibbett D.S."/>
            <person name="Hoffmeister D."/>
            <person name="Hoegberg N."/>
            <person name="Martin F."/>
            <person name="Grigoriev I.V."/>
            <person name="Watkinson S.C."/>
        </authorList>
    </citation>
    <scope>NUCLEOTIDE SEQUENCE [LARGE SCALE GENOMIC DNA]</scope>
    <source>
        <strain evidence="2">strain S7.3</strain>
    </source>
</reference>
<accession>F8Q6B4</accession>
<sequence length="157" mass="18703">MQMNVIGYIHDMDLFTVGEEYLRLKPIGYGTTRVLREWLAKTAFPQGVWSERDDVVKTFANNFSFGCEVNDGHKYLQAGEKPFAYKEEDLIEGDLVMLHVMQRWFPLIPQDIFEIDRVNWEAFHSVRWKTCNWRTFLELKEVALLREAIDRCRTFFQ</sequence>